<dbReference type="EMBL" id="JACXBF010000203">
    <property type="protein sequence ID" value="MBD2800715.1"/>
    <property type="molecule type" value="Genomic_DNA"/>
</dbReference>
<comment type="caution">
    <text evidence="13">The sequence shown here is derived from an EMBL/GenBank/DDBJ whole genome shotgun (WGS) entry which is preliminary data.</text>
</comment>
<dbReference type="Gene3D" id="3.90.226.10">
    <property type="entry name" value="2-enoyl-CoA Hydratase, Chain A, domain 1"/>
    <property type="match status" value="1"/>
</dbReference>
<dbReference type="PANTHER" id="PTHR42987:SF4">
    <property type="entry name" value="PROTEASE SOHB-RELATED"/>
    <property type="match status" value="1"/>
</dbReference>
<keyword evidence="3" id="KW-1003">Cell membrane</keyword>
<dbReference type="SUPFAM" id="SSF52096">
    <property type="entry name" value="ClpP/crotonase"/>
    <property type="match status" value="1"/>
</dbReference>
<evidence type="ECO:0000256" key="7">
    <source>
        <dbReference type="ARBA" id="ARBA00022825"/>
    </source>
</evidence>
<feature type="domain" description="Peptidase S49 N-terminal proteobacteria" evidence="12">
    <location>
        <begin position="2"/>
        <end position="157"/>
    </location>
</feature>
<evidence type="ECO:0000256" key="5">
    <source>
        <dbReference type="ARBA" id="ARBA00022692"/>
    </source>
</evidence>
<keyword evidence="5 10" id="KW-0812">Transmembrane</keyword>
<dbReference type="Pfam" id="PF08496">
    <property type="entry name" value="Peptidase_S49_N"/>
    <property type="match status" value="1"/>
</dbReference>
<proteinExistence type="inferred from homology"/>
<dbReference type="Proteomes" id="UP001193920">
    <property type="component" value="Unassembled WGS sequence"/>
</dbReference>
<comment type="similarity">
    <text evidence="2">Belongs to the peptidase S49 family.</text>
</comment>
<dbReference type="InterPro" id="IPR029045">
    <property type="entry name" value="ClpP/crotonase-like_dom_sf"/>
</dbReference>
<evidence type="ECO:0000256" key="1">
    <source>
        <dbReference type="ARBA" id="ARBA00004236"/>
    </source>
</evidence>
<dbReference type="RefSeq" id="WP_323852151.1">
    <property type="nucleotide sequence ID" value="NZ_JACXBC010000008.1"/>
</dbReference>
<dbReference type="EC" id="3.4.21.-" evidence="13"/>
<reference evidence="13" key="2">
    <citation type="journal article" date="2024" name="Toxins">
        <title>Genome Sequence Analysis of Native Xenorhabdus Strains Isolated from Entomopathogenic Nematodes in Argentina.</title>
        <authorList>
            <person name="Palma L."/>
            <person name="Frizzo L."/>
            <person name="Kaiser S."/>
            <person name="Berry C."/>
            <person name="Caballero P."/>
            <person name="Bode H.B."/>
            <person name="Del Valle E.E."/>
        </authorList>
    </citation>
    <scope>NUCLEOTIDE SEQUENCE</scope>
    <source>
        <strain evidence="13">M</strain>
    </source>
</reference>
<dbReference type="NCBIfam" id="NF008745">
    <property type="entry name" value="PRK11778.1"/>
    <property type="match status" value="1"/>
</dbReference>
<evidence type="ECO:0000256" key="10">
    <source>
        <dbReference type="SAM" id="Phobius"/>
    </source>
</evidence>
<evidence type="ECO:0000256" key="4">
    <source>
        <dbReference type="ARBA" id="ARBA00022670"/>
    </source>
</evidence>
<dbReference type="AlphaFoldDB" id="A0AAW3YS00"/>
<protein>
    <submittedName>
        <fullName evidence="13">Protease SohB</fullName>
        <ecNumber evidence="13">3.4.21.-</ecNumber>
    </submittedName>
</protein>
<dbReference type="GO" id="GO:0006508">
    <property type="term" value="P:proteolysis"/>
    <property type="evidence" value="ECO:0007669"/>
    <property type="project" value="UniProtKB-KW"/>
</dbReference>
<evidence type="ECO:0000256" key="6">
    <source>
        <dbReference type="ARBA" id="ARBA00022801"/>
    </source>
</evidence>
<dbReference type="GO" id="GO:0004252">
    <property type="term" value="F:serine-type endopeptidase activity"/>
    <property type="evidence" value="ECO:0007669"/>
    <property type="project" value="InterPro"/>
</dbReference>
<dbReference type="PANTHER" id="PTHR42987">
    <property type="entry name" value="PEPTIDASE S49"/>
    <property type="match status" value="1"/>
</dbReference>
<evidence type="ECO:0000256" key="9">
    <source>
        <dbReference type="ARBA" id="ARBA00023136"/>
    </source>
</evidence>
<dbReference type="InterPro" id="IPR002142">
    <property type="entry name" value="Peptidase_S49"/>
</dbReference>
<evidence type="ECO:0000259" key="12">
    <source>
        <dbReference type="Pfam" id="PF08496"/>
    </source>
</evidence>
<dbReference type="InterPro" id="IPR047272">
    <property type="entry name" value="S49_SppA_C"/>
</dbReference>
<feature type="domain" description="Peptidase S49" evidence="11">
    <location>
        <begin position="160"/>
        <end position="300"/>
    </location>
</feature>
<evidence type="ECO:0000256" key="8">
    <source>
        <dbReference type="ARBA" id="ARBA00022989"/>
    </source>
</evidence>
<keyword evidence="6 13" id="KW-0378">Hydrolase</keyword>
<evidence type="ECO:0000256" key="3">
    <source>
        <dbReference type="ARBA" id="ARBA00022475"/>
    </source>
</evidence>
<dbReference type="Gene3D" id="6.20.330.10">
    <property type="match status" value="1"/>
</dbReference>
<keyword evidence="9 10" id="KW-0472">Membrane</keyword>
<comment type="subcellular location">
    <subcellularLocation>
        <location evidence="1">Cell membrane</location>
    </subcellularLocation>
</comment>
<keyword evidence="7" id="KW-0720">Serine protease</keyword>
<sequence>MEYLSLYGLFLAKVLTIVLSVVILAVVCIGLGVRKTMQKGELKLTNLGEAYKEKQRQMQQARMSEAEQKIWQKAFKKQQKTDEKQKKSAVKTGQKGLQKPNLYVLDFKGSMDAHEVDSLREEISAILSVAEKKDEVLLRLESPGGMVHGYGLAASQLARLRQKEIRLTVAVDKVAASGGYMMACVADRIISAPFAIIGSIGVVAQLPNIHRLLKKNDIDIELHTAGEYKRTLTMLGENTEEGRKKFQADLNETHKLFKSFIHQHRPSLDVETVATGEYWYGTQAKENGLIDEVGVSDDFLIEKIKDYEVIGVNYFRRKRVMERFMGSAMENVDKLLVRWWQRGEKPIL</sequence>
<evidence type="ECO:0000256" key="2">
    <source>
        <dbReference type="ARBA" id="ARBA00008683"/>
    </source>
</evidence>
<evidence type="ECO:0000313" key="13">
    <source>
        <dbReference type="EMBL" id="MBD2800715.1"/>
    </source>
</evidence>
<keyword evidence="8 10" id="KW-1133">Transmembrane helix</keyword>
<name>A0AAW3YS00_9GAMM</name>
<gene>
    <name evidence="13" type="primary">sohB</name>
    <name evidence="13" type="ORF">ID854_09685</name>
</gene>
<dbReference type="GO" id="GO:0005886">
    <property type="term" value="C:plasma membrane"/>
    <property type="evidence" value="ECO:0007669"/>
    <property type="project" value="UniProtKB-SubCell"/>
</dbReference>
<dbReference type="InterPro" id="IPR013703">
    <property type="entry name" value="Peptidase_S49_N_proteobac"/>
</dbReference>
<evidence type="ECO:0000259" key="11">
    <source>
        <dbReference type="Pfam" id="PF01343"/>
    </source>
</evidence>
<keyword evidence="4 13" id="KW-0645">Protease</keyword>
<feature type="transmembrane region" description="Helical" evidence="10">
    <location>
        <begin position="6"/>
        <end position="33"/>
    </location>
</feature>
<dbReference type="CDD" id="cd07023">
    <property type="entry name" value="S49_Sppa_N_C"/>
    <property type="match status" value="1"/>
</dbReference>
<reference evidence="13" key="1">
    <citation type="submission" date="2020-09" db="EMBL/GenBank/DDBJ databases">
        <authorList>
            <person name="Palma L."/>
            <person name="Caballero P."/>
            <person name="Berry C."/>
            <person name="Del Valle E."/>
        </authorList>
    </citation>
    <scope>NUCLEOTIDE SEQUENCE</scope>
    <source>
        <strain evidence="13">M</strain>
    </source>
</reference>
<organism evidence="13">
    <name type="scientific">Xenorhabdus szentirmaii</name>
    <dbReference type="NCBI Taxonomy" id="290112"/>
    <lineage>
        <taxon>Bacteria</taxon>
        <taxon>Pseudomonadati</taxon>
        <taxon>Pseudomonadota</taxon>
        <taxon>Gammaproteobacteria</taxon>
        <taxon>Enterobacterales</taxon>
        <taxon>Morganellaceae</taxon>
        <taxon>Xenorhabdus</taxon>
    </lineage>
</organism>
<accession>A0AAW3YS00</accession>
<dbReference type="Pfam" id="PF01343">
    <property type="entry name" value="Peptidase_S49"/>
    <property type="match status" value="1"/>
</dbReference>